<dbReference type="InterPro" id="IPR002937">
    <property type="entry name" value="Amino_oxidase"/>
</dbReference>
<dbReference type="RefSeq" id="WP_034243762.1">
    <property type="nucleotide sequence ID" value="NZ_AQRA01000007.1"/>
</dbReference>
<dbReference type="eggNOG" id="COG1231">
    <property type="taxonomic scope" value="Bacteria"/>
</dbReference>
<sequence length="350" mass="39982">MKSEVLIIGAGLTGLLLAYKLKEQNISFKIIEARSRIGGRIHTVLTDDETPIEMGATWIGIQHQELLKVLEELKLPVFEQFIKGIALFESQSTAPPQHIHLPPNQQPSYRIQGGTIALINTLASSLTKEELILNEKATSISYIKNQFQIDTINHNYYAHKVVSTLPPKLLVNTIQFNPSLPKNTIKIANNTHIWMGDSIKFGIAYKRPFWKENKYSGTVFSNVGPITELYDHSNHKNTKYALKGFLQNEMYLETKKNRKSKVMHQLQKFFGDAALEYSQYKEEIWRKDPNTFKDSKHFIFPHQNNGHPIYQKGFFDNTLFIAGTETATQFGGYMEGAVKSAQSIYQKLKE</sequence>
<evidence type="ECO:0000313" key="3">
    <source>
        <dbReference type="EMBL" id="EZH72585.1"/>
    </source>
</evidence>
<proteinExistence type="inferred from homology"/>
<feature type="domain" description="Amine oxidase" evidence="2">
    <location>
        <begin position="12"/>
        <end position="81"/>
    </location>
</feature>
<dbReference type="OrthoDB" id="56323at2"/>
<protein>
    <recommendedName>
        <fullName evidence="2">Amine oxidase domain-containing protein</fullName>
    </recommendedName>
</protein>
<dbReference type="Proteomes" id="UP000023541">
    <property type="component" value="Unassembled WGS sequence"/>
</dbReference>
<dbReference type="InterPro" id="IPR050703">
    <property type="entry name" value="Flavin_MAO"/>
</dbReference>
<dbReference type="SUPFAM" id="SSF54373">
    <property type="entry name" value="FAD-linked reductases, C-terminal domain"/>
    <property type="match status" value="1"/>
</dbReference>
<accession>A0A023BRG7</accession>
<reference evidence="3 4" key="1">
    <citation type="submission" date="2014-04" db="EMBL/GenBank/DDBJ databases">
        <title>Aquimarina sp. 22II-S11-z7 Genome Sequencing.</title>
        <authorList>
            <person name="Lai Q."/>
        </authorList>
    </citation>
    <scope>NUCLEOTIDE SEQUENCE [LARGE SCALE GENOMIC DNA]</scope>
    <source>
        <strain evidence="3 4">22II-S11-z7</strain>
    </source>
</reference>
<dbReference type="PANTHER" id="PTHR43563:SF19">
    <property type="entry name" value="FLAVIN-CONTAINING MONOAMINE OXIDASE B-RELATED"/>
    <property type="match status" value="1"/>
</dbReference>
<evidence type="ECO:0000256" key="1">
    <source>
        <dbReference type="ARBA" id="ARBA00005995"/>
    </source>
</evidence>
<dbReference type="SUPFAM" id="SSF51905">
    <property type="entry name" value="FAD/NAD(P)-binding domain"/>
    <property type="match status" value="1"/>
</dbReference>
<dbReference type="PANTHER" id="PTHR43563">
    <property type="entry name" value="AMINE OXIDASE"/>
    <property type="match status" value="1"/>
</dbReference>
<name>A0A023BRG7_9FLAO</name>
<feature type="domain" description="Amine oxidase" evidence="2">
    <location>
        <begin position="90"/>
        <end position="342"/>
    </location>
</feature>
<evidence type="ECO:0000313" key="4">
    <source>
        <dbReference type="Proteomes" id="UP000023541"/>
    </source>
</evidence>
<dbReference type="STRING" id="1317122.ATO12_20840"/>
<evidence type="ECO:0000259" key="2">
    <source>
        <dbReference type="Pfam" id="PF01593"/>
    </source>
</evidence>
<dbReference type="AlphaFoldDB" id="A0A023BRG7"/>
<dbReference type="EMBL" id="AQRA01000007">
    <property type="protein sequence ID" value="EZH72585.1"/>
    <property type="molecule type" value="Genomic_DNA"/>
</dbReference>
<comment type="caution">
    <text evidence="3">The sequence shown here is derived from an EMBL/GenBank/DDBJ whole genome shotgun (WGS) entry which is preliminary data.</text>
</comment>
<keyword evidence="4" id="KW-1185">Reference proteome</keyword>
<gene>
    <name evidence="3" type="ORF">ATO12_20840</name>
</gene>
<organism evidence="3 4">
    <name type="scientific">Aquimarina atlantica</name>
    <dbReference type="NCBI Taxonomy" id="1317122"/>
    <lineage>
        <taxon>Bacteria</taxon>
        <taxon>Pseudomonadati</taxon>
        <taxon>Bacteroidota</taxon>
        <taxon>Flavobacteriia</taxon>
        <taxon>Flavobacteriales</taxon>
        <taxon>Flavobacteriaceae</taxon>
        <taxon>Aquimarina</taxon>
    </lineage>
</organism>
<dbReference type="Pfam" id="PF01593">
    <property type="entry name" value="Amino_oxidase"/>
    <property type="match status" value="2"/>
</dbReference>
<dbReference type="GO" id="GO:0016491">
    <property type="term" value="F:oxidoreductase activity"/>
    <property type="evidence" value="ECO:0007669"/>
    <property type="project" value="InterPro"/>
</dbReference>
<dbReference type="eggNOG" id="COG1232">
    <property type="taxonomic scope" value="Bacteria"/>
</dbReference>
<dbReference type="InterPro" id="IPR036188">
    <property type="entry name" value="FAD/NAD-bd_sf"/>
</dbReference>
<dbReference type="Gene3D" id="3.50.50.60">
    <property type="entry name" value="FAD/NAD(P)-binding domain"/>
    <property type="match status" value="2"/>
</dbReference>
<comment type="similarity">
    <text evidence="1">Belongs to the flavin monoamine oxidase family.</text>
</comment>